<reference evidence="2" key="1">
    <citation type="journal article" date="2023" name="Nat. Plants">
        <title>Single-cell RNA sequencing provides a high-resolution roadmap for understanding the multicellular compartmentation of specialized metabolism.</title>
        <authorList>
            <person name="Sun S."/>
            <person name="Shen X."/>
            <person name="Li Y."/>
            <person name="Li Y."/>
            <person name="Wang S."/>
            <person name="Li R."/>
            <person name="Zhang H."/>
            <person name="Shen G."/>
            <person name="Guo B."/>
            <person name="Wei J."/>
            <person name="Xu J."/>
            <person name="St-Pierre B."/>
            <person name="Chen S."/>
            <person name="Sun C."/>
        </authorList>
    </citation>
    <scope>NUCLEOTIDE SEQUENCE [LARGE SCALE GENOMIC DNA]</scope>
</reference>
<evidence type="ECO:0000313" key="1">
    <source>
        <dbReference type="EMBL" id="KAI5667710.1"/>
    </source>
</evidence>
<keyword evidence="2" id="KW-1185">Reference proteome</keyword>
<evidence type="ECO:0000313" key="2">
    <source>
        <dbReference type="Proteomes" id="UP001060085"/>
    </source>
</evidence>
<comment type="caution">
    <text evidence="1">The sequence shown here is derived from an EMBL/GenBank/DDBJ whole genome shotgun (WGS) entry which is preliminary data.</text>
</comment>
<organism evidence="1 2">
    <name type="scientific">Catharanthus roseus</name>
    <name type="common">Madagascar periwinkle</name>
    <name type="synonym">Vinca rosea</name>
    <dbReference type="NCBI Taxonomy" id="4058"/>
    <lineage>
        <taxon>Eukaryota</taxon>
        <taxon>Viridiplantae</taxon>
        <taxon>Streptophyta</taxon>
        <taxon>Embryophyta</taxon>
        <taxon>Tracheophyta</taxon>
        <taxon>Spermatophyta</taxon>
        <taxon>Magnoliopsida</taxon>
        <taxon>eudicotyledons</taxon>
        <taxon>Gunneridae</taxon>
        <taxon>Pentapetalae</taxon>
        <taxon>asterids</taxon>
        <taxon>lamiids</taxon>
        <taxon>Gentianales</taxon>
        <taxon>Apocynaceae</taxon>
        <taxon>Rauvolfioideae</taxon>
        <taxon>Vinceae</taxon>
        <taxon>Catharanthinae</taxon>
        <taxon>Catharanthus</taxon>
    </lineage>
</organism>
<gene>
    <name evidence="1" type="ORF">M9H77_17563</name>
</gene>
<dbReference type="Proteomes" id="UP001060085">
    <property type="component" value="Linkage Group LG04"/>
</dbReference>
<proteinExistence type="predicted"/>
<dbReference type="EMBL" id="CM044704">
    <property type="protein sequence ID" value="KAI5667710.1"/>
    <property type="molecule type" value="Genomic_DNA"/>
</dbReference>
<sequence>MDITPIGIKCVFGNFISCAKTFDHIPYKHCCENSAYDVHKGYHDSHDYSDQNCVPCILGYLQQEIPKRFTMFTEVYLPTESHQESTSGPTKMNSNETLRSM</sequence>
<accession>A0ACC0B4Z6</accession>
<name>A0ACC0B4Z6_CATRO</name>
<protein>
    <submittedName>
        <fullName evidence="1">Uncharacterized protein</fullName>
    </submittedName>
</protein>